<feature type="region of interest" description="Disordered" evidence="1">
    <location>
        <begin position="32"/>
        <end position="91"/>
    </location>
</feature>
<gene>
    <name evidence="3" type="ORF">LTRI10_LOCUS6022</name>
</gene>
<accession>A0AAV2CQV7</accession>
<feature type="compositionally biased region" description="Basic and acidic residues" evidence="1">
    <location>
        <begin position="47"/>
        <end position="58"/>
    </location>
</feature>
<reference evidence="3 4" key="1">
    <citation type="submission" date="2024-04" db="EMBL/GenBank/DDBJ databases">
        <authorList>
            <person name="Fracassetti M."/>
        </authorList>
    </citation>
    <scope>NUCLEOTIDE SEQUENCE [LARGE SCALE GENOMIC DNA]</scope>
</reference>
<keyword evidence="4" id="KW-1185">Reference proteome</keyword>
<sequence>MAQEGPSQRLFILRLLVLGLIAVALTVESRRGGAIRRSGRPRRRLRRGELPEIRRPFDSPEPSDLQARPRLGRGGVRVRQRRAAADPPRGAGVRGDFEIGVEIRFDQEVSASGGDSAVRSLLCCSEEQQQQQQRGVRRRFEAFAPWLRSSEGFWWSD</sequence>
<evidence type="ECO:0000313" key="4">
    <source>
        <dbReference type="Proteomes" id="UP001497516"/>
    </source>
</evidence>
<dbReference type="Proteomes" id="UP001497516">
    <property type="component" value="Chromosome 10"/>
</dbReference>
<proteinExistence type="predicted"/>
<dbReference type="AlphaFoldDB" id="A0AAV2CQV7"/>
<keyword evidence="2" id="KW-0732">Signal</keyword>
<name>A0AAV2CQV7_9ROSI</name>
<organism evidence="3 4">
    <name type="scientific">Linum trigynum</name>
    <dbReference type="NCBI Taxonomy" id="586398"/>
    <lineage>
        <taxon>Eukaryota</taxon>
        <taxon>Viridiplantae</taxon>
        <taxon>Streptophyta</taxon>
        <taxon>Embryophyta</taxon>
        <taxon>Tracheophyta</taxon>
        <taxon>Spermatophyta</taxon>
        <taxon>Magnoliopsida</taxon>
        <taxon>eudicotyledons</taxon>
        <taxon>Gunneridae</taxon>
        <taxon>Pentapetalae</taxon>
        <taxon>rosids</taxon>
        <taxon>fabids</taxon>
        <taxon>Malpighiales</taxon>
        <taxon>Linaceae</taxon>
        <taxon>Linum</taxon>
    </lineage>
</organism>
<feature type="chain" id="PRO_5043371023" evidence="2">
    <location>
        <begin position="27"/>
        <end position="157"/>
    </location>
</feature>
<evidence type="ECO:0000256" key="2">
    <source>
        <dbReference type="SAM" id="SignalP"/>
    </source>
</evidence>
<evidence type="ECO:0000313" key="3">
    <source>
        <dbReference type="EMBL" id="CAL1358469.1"/>
    </source>
</evidence>
<dbReference type="EMBL" id="OZ034814">
    <property type="protein sequence ID" value="CAL1358469.1"/>
    <property type="molecule type" value="Genomic_DNA"/>
</dbReference>
<feature type="compositionally biased region" description="Basic residues" evidence="1">
    <location>
        <begin position="33"/>
        <end position="46"/>
    </location>
</feature>
<evidence type="ECO:0000256" key="1">
    <source>
        <dbReference type="SAM" id="MobiDB-lite"/>
    </source>
</evidence>
<feature type="signal peptide" evidence="2">
    <location>
        <begin position="1"/>
        <end position="26"/>
    </location>
</feature>
<protein>
    <submittedName>
        <fullName evidence="3">Uncharacterized protein</fullName>
    </submittedName>
</protein>